<dbReference type="Pfam" id="PF02518">
    <property type="entry name" value="HATPase_c"/>
    <property type="match status" value="1"/>
</dbReference>
<protein>
    <recommendedName>
        <fullName evidence="2">histidine kinase</fullName>
        <ecNumber evidence="2">2.7.13.3</ecNumber>
    </recommendedName>
</protein>
<proteinExistence type="predicted"/>
<evidence type="ECO:0000313" key="9">
    <source>
        <dbReference type="EMBL" id="HAR55298.1"/>
    </source>
</evidence>
<dbReference type="SMART" id="SM00387">
    <property type="entry name" value="HATPase_c"/>
    <property type="match status" value="1"/>
</dbReference>
<gene>
    <name evidence="9" type="ORF">DCR58_00790</name>
</gene>
<dbReference type="SUPFAM" id="SSF55785">
    <property type="entry name" value="PYP-like sensor domain (PAS domain)"/>
    <property type="match status" value="1"/>
</dbReference>
<dbReference type="InterPro" id="IPR050351">
    <property type="entry name" value="BphY/WalK/GraS-like"/>
</dbReference>
<reference evidence="9 10" key="1">
    <citation type="journal article" date="2018" name="Nat. Biotechnol.">
        <title>A standardized bacterial taxonomy based on genome phylogeny substantially revises the tree of life.</title>
        <authorList>
            <person name="Parks D.H."/>
            <person name="Chuvochina M."/>
            <person name="Waite D.W."/>
            <person name="Rinke C."/>
            <person name="Skarshewski A."/>
            <person name="Chaumeil P.A."/>
            <person name="Hugenholtz P."/>
        </authorList>
    </citation>
    <scope>NUCLEOTIDE SEQUENCE [LARGE SCALE GENOMIC DNA]</scope>
    <source>
        <strain evidence="9">UBA9360</strain>
    </source>
</reference>
<dbReference type="InterPro" id="IPR036890">
    <property type="entry name" value="HATPase_C_sf"/>
</dbReference>
<dbReference type="Pfam" id="PF13188">
    <property type="entry name" value="PAS_8"/>
    <property type="match status" value="1"/>
</dbReference>
<keyword evidence="6" id="KW-0902">Two-component regulatory system</keyword>
<dbReference type="SUPFAM" id="SSF55874">
    <property type="entry name" value="ATPase domain of HSP90 chaperone/DNA topoisomerase II/histidine kinase"/>
    <property type="match status" value="1"/>
</dbReference>
<dbReference type="CDD" id="cd00082">
    <property type="entry name" value="HisKA"/>
    <property type="match status" value="1"/>
</dbReference>
<accession>A0A348WL86</accession>
<dbReference type="EC" id="2.7.13.3" evidence="2"/>
<evidence type="ECO:0000313" key="10">
    <source>
        <dbReference type="Proteomes" id="UP000262878"/>
    </source>
</evidence>
<dbReference type="Proteomes" id="UP000262878">
    <property type="component" value="Unassembled WGS sequence"/>
</dbReference>
<keyword evidence="3" id="KW-0597">Phosphoprotein</keyword>
<evidence type="ECO:0000256" key="2">
    <source>
        <dbReference type="ARBA" id="ARBA00012438"/>
    </source>
</evidence>
<dbReference type="InterPro" id="IPR005467">
    <property type="entry name" value="His_kinase_dom"/>
</dbReference>
<sequence>MQSNYALIDAMPNAVILVNGQGIVDYCNPSSIQLIGTDLNGELWRDCVARTFTPKADDWHEVSLHNGRRVRVDISSLPEQPGQLVVLTDLTETRDLQAQLAHLQRLSSMGRMVASLAHQIRTPLATALLYSEHLSSNNLTEDQRCQFSRKLKTRLHDLEHHVNDMLLFAKSGQQSTLADVDADDLVNHIKQSVEAYAAQRRVAIRWQDDDEGTALRINQTAVAGAIQNLITNAIDASQQGQSVVVETETSEGFWSCSVRDTGVGIDEAMKQRLFTPFATNKTHGTGLGLAVVDMVTKAHNGRIEWQSEKGCGSEFRIVLPIVQHANLEVRYG</sequence>
<evidence type="ECO:0000256" key="1">
    <source>
        <dbReference type="ARBA" id="ARBA00000085"/>
    </source>
</evidence>
<dbReference type="Gene3D" id="3.30.565.10">
    <property type="entry name" value="Histidine kinase-like ATPase, C-terminal domain"/>
    <property type="match status" value="1"/>
</dbReference>
<dbReference type="AlphaFoldDB" id="A0A348WL86"/>
<keyword evidence="5 9" id="KW-0418">Kinase</keyword>
<feature type="domain" description="Histidine kinase" evidence="8">
    <location>
        <begin position="115"/>
        <end position="323"/>
    </location>
</feature>
<dbReference type="InterPro" id="IPR003661">
    <property type="entry name" value="HisK_dim/P_dom"/>
</dbReference>
<dbReference type="STRING" id="314276.OS145_03678"/>
<dbReference type="SUPFAM" id="SSF47384">
    <property type="entry name" value="Homodimeric domain of signal transducing histidine kinase"/>
    <property type="match status" value="1"/>
</dbReference>
<dbReference type="Pfam" id="PF00512">
    <property type="entry name" value="HisKA"/>
    <property type="match status" value="1"/>
</dbReference>
<dbReference type="PANTHER" id="PTHR45453">
    <property type="entry name" value="PHOSPHATE REGULON SENSOR PROTEIN PHOR"/>
    <property type="match status" value="1"/>
</dbReference>
<evidence type="ECO:0000256" key="7">
    <source>
        <dbReference type="ARBA" id="ARBA00023136"/>
    </source>
</evidence>
<evidence type="ECO:0000259" key="8">
    <source>
        <dbReference type="PROSITE" id="PS50109"/>
    </source>
</evidence>
<dbReference type="InterPro" id="IPR035965">
    <property type="entry name" value="PAS-like_dom_sf"/>
</dbReference>
<dbReference type="PRINTS" id="PR00344">
    <property type="entry name" value="BCTRLSENSOR"/>
</dbReference>
<dbReference type="PROSITE" id="PS50109">
    <property type="entry name" value="HIS_KIN"/>
    <property type="match status" value="1"/>
</dbReference>
<dbReference type="Gene3D" id="1.10.287.130">
    <property type="match status" value="1"/>
</dbReference>
<dbReference type="PANTHER" id="PTHR45453:SF1">
    <property type="entry name" value="PHOSPHATE REGULON SENSOR PROTEIN PHOR"/>
    <property type="match status" value="1"/>
</dbReference>
<dbReference type="InterPro" id="IPR036097">
    <property type="entry name" value="HisK_dim/P_sf"/>
</dbReference>
<dbReference type="InterPro" id="IPR003594">
    <property type="entry name" value="HATPase_dom"/>
</dbReference>
<dbReference type="SMART" id="SM00388">
    <property type="entry name" value="HisKA"/>
    <property type="match status" value="1"/>
</dbReference>
<evidence type="ECO:0000256" key="5">
    <source>
        <dbReference type="ARBA" id="ARBA00022777"/>
    </source>
</evidence>
<dbReference type="GO" id="GO:0016036">
    <property type="term" value="P:cellular response to phosphate starvation"/>
    <property type="evidence" value="ECO:0007669"/>
    <property type="project" value="TreeGrafter"/>
</dbReference>
<dbReference type="CDD" id="cd00075">
    <property type="entry name" value="HATPase"/>
    <property type="match status" value="1"/>
</dbReference>
<comment type="caution">
    <text evidence="9">The sequence shown here is derived from an EMBL/GenBank/DDBJ whole genome shotgun (WGS) entry which is preliminary data.</text>
</comment>
<dbReference type="EMBL" id="DMUP01000018">
    <property type="protein sequence ID" value="HAR55298.1"/>
    <property type="molecule type" value="Genomic_DNA"/>
</dbReference>
<keyword evidence="4" id="KW-0808">Transferase</keyword>
<dbReference type="GO" id="GO:0000155">
    <property type="term" value="F:phosphorelay sensor kinase activity"/>
    <property type="evidence" value="ECO:0007669"/>
    <property type="project" value="InterPro"/>
</dbReference>
<organism evidence="9 10">
    <name type="scientific">Idiomarina baltica</name>
    <dbReference type="NCBI Taxonomy" id="190892"/>
    <lineage>
        <taxon>Bacteria</taxon>
        <taxon>Pseudomonadati</taxon>
        <taxon>Pseudomonadota</taxon>
        <taxon>Gammaproteobacteria</taxon>
        <taxon>Alteromonadales</taxon>
        <taxon>Idiomarinaceae</taxon>
        <taxon>Idiomarina</taxon>
    </lineage>
</organism>
<evidence type="ECO:0000256" key="3">
    <source>
        <dbReference type="ARBA" id="ARBA00022553"/>
    </source>
</evidence>
<dbReference type="InterPro" id="IPR004358">
    <property type="entry name" value="Sig_transdc_His_kin-like_C"/>
</dbReference>
<evidence type="ECO:0000256" key="6">
    <source>
        <dbReference type="ARBA" id="ARBA00023012"/>
    </source>
</evidence>
<comment type="catalytic activity">
    <reaction evidence="1">
        <text>ATP + protein L-histidine = ADP + protein N-phospho-L-histidine.</text>
        <dbReference type="EC" id="2.7.13.3"/>
    </reaction>
</comment>
<name>A0A348WL86_9GAMM</name>
<dbReference type="GO" id="GO:0004721">
    <property type="term" value="F:phosphoprotein phosphatase activity"/>
    <property type="evidence" value="ECO:0007669"/>
    <property type="project" value="TreeGrafter"/>
</dbReference>
<dbReference type="GO" id="GO:0005886">
    <property type="term" value="C:plasma membrane"/>
    <property type="evidence" value="ECO:0007669"/>
    <property type="project" value="TreeGrafter"/>
</dbReference>
<keyword evidence="7" id="KW-0472">Membrane</keyword>
<dbReference type="InterPro" id="IPR000014">
    <property type="entry name" value="PAS"/>
</dbReference>
<evidence type="ECO:0000256" key="4">
    <source>
        <dbReference type="ARBA" id="ARBA00022679"/>
    </source>
</evidence>